<organism evidence="3 4">
    <name type="scientific">Curvularia clavata</name>
    <dbReference type="NCBI Taxonomy" id="95742"/>
    <lineage>
        <taxon>Eukaryota</taxon>
        <taxon>Fungi</taxon>
        <taxon>Dikarya</taxon>
        <taxon>Ascomycota</taxon>
        <taxon>Pezizomycotina</taxon>
        <taxon>Dothideomycetes</taxon>
        <taxon>Pleosporomycetidae</taxon>
        <taxon>Pleosporales</taxon>
        <taxon>Pleosporineae</taxon>
        <taxon>Pleosporaceae</taxon>
        <taxon>Curvularia</taxon>
    </lineage>
</organism>
<protein>
    <recommendedName>
        <fullName evidence="5">Secreted protein</fullName>
    </recommendedName>
</protein>
<dbReference type="AlphaFoldDB" id="A0A9Q8YZR5"/>
<feature type="signal peptide" evidence="2">
    <location>
        <begin position="1"/>
        <end position="20"/>
    </location>
</feature>
<evidence type="ECO:0000313" key="3">
    <source>
        <dbReference type="EMBL" id="USP73066.1"/>
    </source>
</evidence>
<keyword evidence="2" id="KW-0732">Signal</keyword>
<dbReference type="VEuPathDB" id="FungiDB:yc1106_00340"/>
<keyword evidence="4" id="KW-1185">Reference proteome</keyword>
<proteinExistence type="predicted"/>
<accession>A0A9Q8YZR5</accession>
<sequence length="408" mass="45930">MKLPLTMIAIFTRLFCFVAGEIGQFEFINSSQQDYWALDTGFDEKDVHVTANDNDVWHRAACKGVKLLLGTTLNPSEAALHCTPLTTPWQGSLFNELIMWGYNDVSYEADRMDNCDFKHTYHLERAFKDLGISPYDSHVGGPNQCFTVNHFNGPAVEKYPDGSFPSLPNQYYNVNGRRYRVTGGHFTIGVNGKDGYIFFLDRVSTAHSAHSLWGMPHNLPVPQDELPALRSSSDIAWGFWNRVSDHNLGNVNGFMSICIVNEDTADIIDTALERRGYESLPAWPGIRFDSGTEEYNALLGSPNGLAAGYFLAQHKKEMGGNKYISHIIVFNEEDLIGFPHMFFKVEWAPNPPPPPPPPPPPGQFQARSVPEDVAEEQRRHPSKMKTGRVLESSPDGRQMRREHVIWAN</sequence>
<name>A0A9Q8YZR5_CURCL</name>
<evidence type="ECO:0008006" key="5">
    <source>
        <dbReference type="Google" id="ProtNLM"/>
    </source>
</evidence>
<feature type="compositionally biased region" description="Basic and acidic residues" evidence="1">
    <location>
        <begin position="397"/>
        <end position="408"/>
    </location>
</feature>
<evidence type="ECO:0000256" key="2">
    <source>
        <dbReference type="SAM" id="SignalP"/>
    </source>
</evidence>
<feature type="compositionally biased region" description="Pro residues" evidence="1">
    <location>
        <begin position="349"/>
        <end position="362"/>
    </location>
</feature>
<feature type="chain" id="PRO_5040174718" description="Secreted protein" evidence="2">
    <location>
        <begin position="21"/>
        <end position="408"/>
    </location>
</feature>
<dbReference type="OrthoDB" id="5337308at2759"/>
<evidence type="ECO:0000256" key="1">
    <source>
        <dbReference type="SAM" id="MobiDB-lite"/>
    </source>
</evidence>
<feature type="region of interest" description="Disordered" evidence="1">
    <location>
        <begin position="349"/>
        <end position="408"/>
    </location>
</feature>
<dbReference type="EMBL" id="CP089274">
    <property type="protein sequence ID" value="USP73066.1"/>
    <property type="molecule type" value="Genomic_DNA"/>
</dbReference>
<evidence type="ECO:0000313" key="4">
    <source>
        <dbReference type="Proteomes" id="UP001056012"/>
    </source>
</evidence>
<dbReference type="Proteomes" id="UP001056012">
    <property type="component" value="Chromosome 1"/>
</dbReference>
<reference evidence="3" key="1">
    <citation type="submission" date="2021-12" db="EMBL/GenBank/DDBJ databases">
        <title>Curvularia clavata genome.</title>
        <authorList>
            <person name="Cao Y."/>
        </authorList>
    </citation>
    <scope>NUCLEOTIDE SEQUENCE</scope>
    <source>
        <strain evidence="3">Yc1106</strain>
    </source>
</reference>
<gene>
    <name evidence="3" type="ORF">yc1106_00340</name>
</gene>